<dbReference type="Pfam" id="PF00085">
    <property type="entry name" value="Thioredoxin"/>
    <property type="match status" value="1"/>
</dbReference>
<dbReference type="EMBL" id="JAQIZZ010000002">
    <property type="protein sequence ID" value="KAJ5553086.1"/>
    <property type="molecule type" value="Genomic_DNA"/>
</dbReference>
<accession>A0AAD6D4U2</accession>
<dbReference type="CDD" id="cd02947">
    <property type="entry name" value="TRX_family"/>
    <property type="match status" value="1"/>
</dbReference>
<evidence type="ECO:0000313" key="3">
    <source>
        <dbReference type="Proteomes" id="UP001220324"/>
    </source>
</evidence>
<dbReference type="InterPro" id="IPR050620">
    <property type="entry name" value="Thioredoxin_H-type-like"/>
</dbReference>
<name>A0AAD6D4U2_9EURO</name>
<dbReference type="Proteomes" id="UP001220324">
    <property type="component" value="Unassembled WGS sequence"/>
</dbReference>
<protein>
    <recommendedName>
        <fullName evidence="1">Thioredoxin domain-containing protein</fullName>
    </recommendedName>
</protein>
<reference evidence="2 3" key="1">
    <citation type="journal article" date="2023" name="IMA Fungus">
        <title>Comparative genomic study of the Penicillium genus elucidates a diverse pangenome and 15 lateral gene transfer events.</title>
        <authorList>
            <person name="Petersen C."/>
            <person name="Sorensen T."/>
            <person name="Nielsen M.R."/>
            <person name="Sondergaard T.E."/>
            <person name="Sorensen J.L."/>
            <person name="Fitzpatrick D.A."/>
            <person name="Frisvad J.C."/>
            <person name="Nielsen K.L."/>
        </authorList>
    </citation>
    <scope>NUCLEOTIDE SEQUENCE [LARGE SCALE GENOMIC DNA]</scope>
    <source>
        <strain evidence="2 3">IBT 35679</strain>
    </source>
</reference>
<sequence>MPGEVQCLKGMAKYDEVINSGNAVMIHFMAPYNNQCQLVGPVFKSMAERYPGMECYYVDVDADRAIADKAGVRAMPYFVAFKDGKKVDESLGANRTKLQQLCESIA</sequence>
<gene>
    <name evidence="2" type="ORF">N7494_002464</name>
</gene>
<feature type="domain" description="Thioredoxin" evidence="1">
    <location>
        <begin position="12"/>
        <end position="101"/>
    </location>
</feature>
<dbReference type="SUPFAM" id="SSF52833">
    <property type="entry name" value="Thioredoxin-like"/>
    <property type="match status" value="1"/>
</dbReference>
<evidence type="ECO:0000259" key="1">
    <source>
        <dbReference type="Pfam" id="PF00085"/>
    </source>
</evidence>
<proteinExistence type="predicted"/>
<dbReference type="PANTHER" id="PTHR10438:SF463">
    <property type="entry name" value="THIOREDOXIN"/>
    <property type="match status" value="1"/>
</dbReference>
<comment type="caution">
    <text evidence="2">The sequence shown here is derived from an EMBL/GenBank/DDBJ whole genome shotgun (WGS) entry which is preliminary data.</text>
</comment>
<dbReference type="InterPro" id="IPR013766">
    <property type="entry name" value="Thioredoxin_domain"/>
</dbReference>
<dbReference type="PANTHER" id="PTHR10438">
    <property type="entry name" value="THIOREDOXIN"/>
    <property type="match status" value="1"/>
</dbReference>
<evidence type="ECO:0000313" key="2">
    <source>
        <dbReference type="EMBL" id="KAJ5553086.1"/>
    </source>
</evidence>
<dbReference type="Gene3D" id="3.40.30.10">
    <property type="entry name" value="Glutaredoxin"/>
    <property type="match status" value="1"/>
</dbReference>
<dbReference type="AlphaFoldDB" id="A0AAD6D4U2"/>
<dbReference type="InterPro" id="IPR036249">
    <property type="entry name" value="Thioredoxin-like_sf"/>
</dbReference>
<organism evidence="2 3">
    <name type="scientific">Penicillium frequentans</name>
    <dbReference type="NCBI Taxonomy" id="3151616"/>
    <lineage>
        <taxon>Eukaryota</taxon>
        <taxon>Fungi</taxon>
        <taxon>Dikarya</taxon>
        <taxon>Ascomycota</taxon>
        <taxon>Pezizomycotina</taxon>
        <taxon>Eurotiomycetes</taxon>
        <taxon>Eurotiomycetidae</taxon>
        <taxon>Eurotiales</taxon>
        <taxon>Aspergillaceae</taxon>
        <taxon>Penicillium</taxon>
    </lineage>
</organism>
<keyword evidence="3" id="KW-1185">Reference proteome</keyword>